<dbReference type="GO" id="GO:0008888">
    <property type="term" value="F:glycerol dehydrogenase (NAD+) activity"/>
    <property type="evidence" value="ECO:0007669"/>
    <property type="project" value="UniProtKB-EC"/>
</dbReference>
<keyword evidence="4" id="KW-0520">NAD</keyword>
<organism evidence="6 7">
    <name type="scientific">Blattamonas nauphoetae</name>
    <dbReference type="NCBI Taxonomy" id="2049346"/>
    <lineage>
        <taxon>Eukaryota</taxon>
        <taxon>Metamonada</taxon>
        <taxon>Preaxostyla</taxon>
        <taxon>Oxymonadida</taxon>
        <taxon>Blattamonas</taxon>
    </lineage>
</organism>
<evidence type="ECO:0000313" key="7">
    <source>
        <dbReference type="Proteomes" id="UP001281761"/>
    </source>
</evidence>
<dbReference type="InterPro" id="IPR016205">
    <property type="entry name" value="Glycerol_DH"/>
</dbReference>
<dbReference type="InterPro" id="IPR018211">
    <property type="entry name" value="ADH_Fe_CS"/>
</dbReference>
<dbReference type="SUPFAM" id="SSF56796">
    <property type="entry name" value="Dehydroquinate synthase-like"/>
    <property type="match status" value="1"/>
</dbReference>
<keyword evidence="3 6" id="KW-0560">Oxidoreductase</keyword>
<dbReference type="Gene3D" id="3.40.50.1970">
    <property type="match status" value="1"/>
</dbReference>
<dbReference type="PIRSF" id="PIRSF000112">
    <property type="entry name" value="Glycerol_dehydrogenase"/>
    <property type="match status" value="1"/>
</dbReference>
<proteinExistence type="inferred from homology"/>
<dbReference type="CDD" id="cd08170">
    <property type="entry name" value="GlyDH"/>
    <property type="match status" value="1"/>
</dbReference>
<dbReference type="EMBL" id="JARBJD010000118">
    <property type="protein sequence ID" value="KAK2951422.1"/>
    <property type="molecule type" value="Genomic_DNA"/>
</dbReference>
<name>A0ABQ9XJ64_9EUKA</name>
<keyword evidence="7" id="KW-1185">Reference proteome</keyword>
<dbReference type="PANTHER" id="PTHR43616:SF5">
    <property type="entry name" value="GLYCEROL DEHYDROGENASE 1"/>
    <property type="match status" value="1"/>
</dbReference>
<dbReference type="EC" id="1.1.1.6" evidence="6"/>
<dbReference type="Pfam" id="PF00465">
    <property type="entry name" value="Fe-ADH"/>
    <property type="match status" value="1"/>
</dbReference>
<evidence type="ECO:0000256" key="3">
    <source>
        <dbReference type="ARBA" id="ARBA00023002"/>
    </source>
</evidence>
<dbReference type="PROSITE" id="PS00913">
    <property type="entry name" value="ADH_IRON_1"/>
    <property type="match status" value="1"/>
</dbReference>
<dbReference type="InterPro" id="IPR001670">
    <property type="entry name" value="ADH_Fe/GldA"/>
</dbReference>
<feature type="domain" description="Alcohol dehydrogenase iron-type/glycerol dehydrogenase GldA" evidence="5">
    <location>
        <begin position="8"/>
        <end position="155"/>
    </location>
</feature>
<evidence type="ECO:0000313" key="6">
    <source>
        <dbReference type="EMBL" id="KAK2951422.1"/>
    </source>
</evidence>
<evidence type="ECO:0000256" key="1">
    <source>
        <dbReference type="ARBA" id="ARBA00007358"/>
    </source>
</evidence>
<evidence type="ECO:0000256" key="2">
    <source>
        <dbReference type="ARBA" id="ARBA00022723"/>
    </source>
</evidence>
<keyword evidence="2" id="KW-0479">Metal-binding</keyword>
<evidence type="ECO:0000259" key="5">
    <source>
        <dbReference type="Pfam" id="PF00465"/>
    </source>
</evidence>
<dbReference type="Proteomes" id="UP001281761">
    <property type="component" value="Unassembled WGS sequence"/>
</dbReference>
<dbReference type="Gene3D" id="1.20.1090.10">
    <property type="entry name" value="Dehydroquinate synthase-like - alpha domain"/>
    <property type="match status" value="1"/>
</dbReference>
<comment type="similarity">
    <text evidence="1">Belongs to the iron-containing alcohol dehydrogenase family.</text>
</comment>
<comment type="caution">
    <text evidence="6">The sequence shown here is derived from an EMBL/GenBank/DDBJ whole genome shotgun (WGS) entry which is preliminary data.</text>
</comment>
<dbReference type="PANTHER" id="PTHR43616">
    <property type="entry name" value="GLYCEROL DEHYDROGENASE"/>
    <property type="match status" value="1"/>
</dbReference>
<accession>A0ABQ9XJ64</accession>
<evidence type="ECO:0000256" key="4">
    <source>
        <dbReference type="ARBA" id="ARBA00023027"/>
    </source>
</evidence>
<gene>
    <name evidence="6" type="ORF">BLNAU_13579</name>
</gene>
<protein>
    <submittedName>
        <fullName evidence="6">Glycerol dehydrogenase</fullName>
        <ecNumber evidence="6">1.1.1.6</ecNumber>
    </submittedName>
</protein>
<dbReference type="NCBIfam" id="NF006941">
    <property type="entry name" value="PRK09423.1"/>
    <property type="match status" value="1"/>
</dbReference>
<reference evidence="6 7" key="1">
    <citation type="journal article" date="2022" name="bioRxiv">
        <title>Genomics of Preaxostyla Flagellates Illuminates Evolutionary Transitions and the Path Towards Mitochondrial Loss.</title>
        <authorList>
            <person name="Novak L.V.F."/>
            <person name="Treitli S.C."/>
            <person name="Pyrih J."/>
            <person name="Halakuc P."/>
            <person name="Pipaliya S.V."/>
            <person name="Vacek V."/>
            <person name="Brzon O."/>
            <person name="Soukal P."/>
            <person name="Eme L."/>
            <person name="Dacks J.B."/>
            <person name="Karnkowska A."/>
            <person name="Elias M."/>
            <person name="Hampl V."/>
        </authorList>
    </citation>
    <scope>NUCLEOTIDE SEQUENCE [LARGE SCALE GENOMIC DNA]</scope>
    <source>
        <strain evidence="6">NAU3</strain>
        <tissue evidence="6">Gut</tissue>
    </source>
</reference>
<sequence>MTLLIQSPSKYIQRKGAIKDIAKYSALLGKKGAYIIVTKSILQMYRSLLEEQFKTANFNFFIDNFNGECCQEDVDEITKQLSEKNCDVVVGIGGGKVMDTAKAVAYFADTPTLIVPTIASSDAPCSALSVLYKKDHTFDKYLWLKRNPDTVLVDTEIIANAPVRFLIAGVGDALATFYEARACSASRKATPAGGITGVSAMALATACRDSLFADAFKAIQAVHDHTISQAVENIIETNTYLSGIGFESGGLAAAHAFHNGLTIVPETGKMLHGEKVAFGVLVHLVLENADEEEIREVIEFCRKVGLPTNLKSLGIETIDRAVIRKVAELTCAEGESVYNMPFPVNADLVESAILVADRLGSL</sequence>